<dbReference type="PROSITE" id="PS50011">
    <property type="entry name" value="PROTEIN_KINASE_DOM"/>
    <property type="match status" value="1"/>
</dbReference>
<feature type="region of interest" description="Disordered" evidence="6">
    <location>
        <begin position="1"/>
        <end position="20"/>
    </location>
</feature>
<keyword evidence="2 5" id="KW-0547">Nucleotide-binding</keyword>
<keyword evidence="9" id="KW-1185">Reference proteome</keyword>
<name>A0A091AXM6_9GAMM</name>
<feature type="compositionally biased region" description="Low complexity" evidence="6">
    <location>
        <begin position="364"/>
        <end position="380"/>
    </location>
</feature>
<dbReference type="Proteomes" id="UP000029385">
    <property type="component" value="Unassembled WGS sequence"/>
</dbReference>
<evidence type="ECO:0000256" key="4">
    <source>
        <dbReference type="ARBA" id="ARBA00022840"/>
    </source>
</evidence>
<dbReference type="GO" id="GO:0005524">
    <property type="term" value="F:ATP binding"/>
    <property type="evidence" value="ECO:0007669"/>
    <property type="project" value="UniProtKB-UniRule"/>
</dbReference>
<feature type="region of interest" description="Disordered" evidence="6">
    <location>
        <begin position="333"/>
        <end position="434"/>
    </location>
</feature>
<dbReference type="PROSITE" id="PS00108">
    <property type="entry name" value="PROTEIN_KINASE_ST"/>
    <property type="match status" value="1"/>
</dbReference>
<dbReference type="Pfam" id="PF00069">
    <property type="entry name" value="Pkinase"/>
    <property type="match status" value="1"/>
</dbReference>
<sequence length="434" mass="47626">MQDPLFPAHPTRTHDVDDGQFPGIPGYRFERRLGSGGMATVYLAIQESLDRPVAIKVTERHALQDETSKQRFENEARTIAKLSHTGIVGIHEVGRTNDGRMYYIMPHLANGDLSQRDLRDDETQIKDVLRVLLQALGYAHVQGIVHRDVKEENVLFDAQDRPHLTDFGIATSKRDTSRLTSAGLSVGSSGYMAPEQARGEEVDGRADLYSVGVLAYSLLTGDLPFRSPDALGLALMHANDAIPRLPADKRHWQSFIDRAMAKSPAQRFGSAEQMLQALEKIQRGDDRVSPFLAFRTWGEALRQRSGKRDLALLALAIGLLIATGWYATREPATETTVADASTAPTTPPTEQPAEAPAKTPPAKAPAATRPAPAKPASEPEQAPDEPASEPEQEPAPPDDKPGQGSKKPARGKPSEVRQLPQKLKNWASRTFRRR</sequence>
<dbReference type="InterPro" id="IPR011009">
    <property type="entry name" value="Kinase-like_dom_sf"/>
</dbReference>
<dbReference type="AlphaFoldDB" id="A0A091AXM6"/>
<dbReference type="SMART" id="SM00220">
    <property type="entry name" value="S_TKc"/>
    <property type="match status" value="1"/>
</dbReference>
<keyword evidence="4 5" id="KW-0067">ATP-binding</keyword>
<dbReference type="SUPFAM" id="SSF56112">
    <property type="entry name" value="Protein kinase-like (PK-like)"/>
    <property type="match status" value="1"/>
</dbReference>
<dbReference type="OrthoDB" id="9801841at2"/>
<evidence type="ECO:0000256" key="3">
    <source>
        <dbReference type="ARBA" id="ARBA00022777"/>
    </source>
</evidence>
<feature type="compositionally biased region" description="Low complexity" evidence="6">
    <location>
        <begin position="335"/>
        <end position="344"/>
    </location>
</feature>
<dbReference type="InterPro" id="IPR008271">
    <property type="entry name" value="Ser/Thr_kinase_AS"/>
</dbReference>
<feature type="compositionally biased region" description="Acidic residues" evidence="6">
    <location>
        <begin position="381"/>
        <end position="392"/>
    </location>
</feature>
<dbReference type="Gene3D" id="3.30.200.20">
    <property type="entry name" value="Phosphorylase Kinase, domain 1"/>
    <property type="match status" value="1"/>
</dbReference>
<dbReference type="EMBL" id="AVCI01000001">
    <property type="protein sequence ID" value="KFN45073.1"/>
    <property type="molecule type" value="Genomic_DNA"/>
</dbReference>
<dbReference type="Gene3D" id="1.10.510.10">
    <property type="entry name" value="Transferase(Phosphotransferase) domain 1"/>
    <property type="match status" value="1"/>
</dbReference>
<reference evidence="8 9" key="1">
    <citation type="submission" date="2013-09" db="EMBL/GenBank/DDBJ databases">
        <title>Genome sequencing of Arenimonas oryziterrae.</title>
        <authorList>
            <person name="Chen F."/>
            <person name="Wang G."/>
        </authorList>
    </citation>
    <scope>NUCLEOTIDE SEQUENCE [LARGE SCALE GENOMIC DNA]</scope>
    <source>
        <strain evidence="8 9">YC6267</strain>
    </source>
</reference>
<evidence type="ECO:0000256" key="6">
    <source>
        <dbReference type="SAM" id="MobiDB-lite"/>
    </source>
</evidence>
<dbReference type="PANTHER" id="PTHR43289">
    <property type="entry name" value="MITOGEN-ACTIVATED PROTEIN KINASE KINASE KINASE 20-RELATED"/>
    <property type="match status" value="1"/>
</dbReference>
<dbReference type="CDD" id="cd14014">
    <property type="entry name" value="STKc_PknB_like"/>
    <property type="match status" value="1"/>
</dbReference>
<evidence type="ECO:0000256" key="1">
    <source>
        <dbReference type="ARBA" id="ARBA00022679"/>
    </source>
</evidence>
<dbReference type="InterPro" id="IPR000719">
    <property type="entry name" value="Prot_kinase_dom"/>
</dbReference>
<evidence type="ECO:0000256" key="5">
    <source>
        <dbReference type="PROSITE-ProRule" id="PRU10141"/>
    </source>
</evidence>
<comment type="caution">
    <text evidence="8">The sequence shown here is derived from an EMBL/GenBank/DDBJ whole genome shotgun (WGS) entry which is preliminary data.</text>
</comment>
<dbReference type="PATRIC" id="fig|1121015.4.peg.661"/>
<dbReference type="RefSeq" id="WP_022969238.1">
    <property type="nucleotide sequence ID" value="NZ_ATVD01000002.1"/>
</dbReference>
<keyword evidence="3" id="KW-0418">Kinase</keyword>
<accession>A0A091AXM6</accession>
<evidence type="ECO:0000313" key="8">
    <source>
        <dbReference type="EMBL" id="KFN45073.1"/>
    </source>
</evidence>
<protein>
    <recommendedName>
        <fullName evidence="7">Protein kinase domain-containing protein</fullName>
    </recommendedName>
</protein>
<dbReference type="PROSITE" id="PS00107">
    <property type="entry name" value="PROTEIN_KINASE_ATP"/>
    <property type="match status" value="1"/>
</dbReference>
<gene>
    <name evidence="8" type="ORF">N789_03360</name>
</gene>
<organism evidence="8 9">
    <name type="scientific">Arenimonas oryziterrae DSM 21050 = YC6267</name>
    <dbReference type="NCBI Taxonomy" id="1121015"/>
    <lineage>
        <taxon>Bacteria</taxon>
        <taxon>Pseudomonadati</taxon>
        <taxon>Pseudomonadota</taxon>
        <taxon>Gammaproteobacteria</taxon>
        <taxon>Lysobacterales</taxon>
        <taxon>Lysobacteraceae</taxon>
        <taxon>Arenimonas</taxon>
    </lineage>
</organism>
<dbReference type="eggNOG" id="COG0515">
    <property type="taxonomic scope" value="Bacteria"/>
</dbReference>
<dbReference type="PANTHER" id="PTHR43289:SF6">
    <property type="entry name" value="SERINE_THREONINE-PROTEIN KINASE NEKL-3"/>
    <property type="match status" value="1"/>
</dbReference>
<feature type="domain" description="Protein kinase" evidence="7">
    <location>
        <begin position="27"/>
        <end position="292"/>
    </location>
</feature>
<proteinExistence type="predicted"/>
<keyword evidence="1" id="KW-0808">Transferase</keyword>
<dbReference type="GO" id="GO:0004674">
    <property type="term" value="F:protein serine/threonine kinase activity"/>
    <property type="evidence" value="ECO:0007669"/>
    <property type="project" value="TreeGrafter"/>
</dbReference>
<evidence type="ECO:0000256" key="2">
    <source>
        <dbReference type="ARBA" id="ARBA00022741"/>
    </source>
</evidence>
<evidence type="ECO:0000313" key="9">
    <source>
        <dbReference type="Proteomes" id="UP000029385"/>
    </source>
</evidence>
<dbReference type="STRING" id="1121015.GCA_000420545_01617"/>
<evidence type="ECO:0000259" key="7">
    <source>
        <dbReference type="PROSITE" id="PS50011"/>
    </source>
</evidence>
<feature type="binding site" evidence="5">
    <location>
        <position position="56"/>
    </location>
    <ligand>
        <name>ATP</name>
        <dbReference type="ChEBI" id="CHEBI:30616"/>
    </ligand>
</feature>
<dbReference type="InterPro" id="IPR017441">
    <property type="entry name" value="Protein_kinase_ATP_BS"/>
</dbReference>